<dbReference type="GO" id="GO:0030973">
    <property type="term" value="F:molybdate ion binding"/>
    <property type="evidence" value="ECO:0007669"/>
    <property type="project" value="TreeGrafter"/>
</dbReference>
<dbReference type="STRING" id="1328314.Achr_39320"/>
<sequence length="262" mass="27962">MNLSTLLARAAGRALRRRARGLRFWLAIAGLFAVGALPASAAESLTIAAGAGYKRPVSELAVAFERRSGIRIEPFFGHMGQVLAQARQSDRVAVVFGDQAFLENAGQPDFARYLPAGRGRLVLAWPSGRTLAKAENLVDPKFARIALPDQRQAVYGKAASQFLARSALAKTLEGRLLMVANVPQVSAYLVSGEVDAGFINLTDALGVRERIGGFLEIDPALYDEVRIVAGVVEGRETLPGVEALAAYLASPEAQAILTRHGL</sequence>
<dbReference type="InterPro" id="IPR005950">
    <property type="entry name" value="ModA"/>
</dbReference>
<name>A0A0C4WKI7_9GAMM</name>
<dbReference type="PANTHER" id="PTHR30632:SF14">
    <property type="entry name" value="TUNGSTATE_MOLYBDATE_CHROMATE-BINDING PROTEIN MODA"/>
    <property type="match status" value="1"/>
</dbReference>
<evidence type="ECO:0000313" key="4">
    <source>
        <dbReference type="EMBL" id="AJE23318.1"/>
    </source>
</evidence>
<gene>
    <name evidence="4" type="primary">modA3</name>
    <name evidence="4" type="ORF">Achr_39320</name>
</gene>
<evidence type="ECO:0000313" key="5">
    <source>
        <dbReference type="Proteomes" id="UP000068210"/>
    </source>
</evidence>
<keyword evidence="3" id="KW-0732">Signal</keyword>
<reference evidence="4 5" key="1">
    <citation type="journal article" date="2015" name="PLoS ONE">
        <title>Azotobacter Genomes: The Genome of Azotobacter chroococcum NCIMB 8003 (ATCC 4412).</title>
        <authorList>
            <person name="Robson R.L."/>
            <person name="Jones R."/>
            <person name="Robson R.M."/>
            <person name="Schwartz A."/>
            <person name="Richardson T.H."/>
        </authorList>
    </citation>
    <scope>NUCLEOTIDE SEQUENCE [LARGE SCALE GENOMIC DNA]</scope>
    <source>
        <strain evidence="4 5">NCIMB 8003</strain>
    </source>
</reference>
<protein>
    <submittedName>
        <fullName evidence="4">Molybdate ABC transporter, periplasmic molybdate-binding protein</fullName>
    </submittedName>
</protein>
<organism evidence="4 5">
    <name type="scientific">Azotobacter chroococcum NCIMB 8003</name>
    <dbReference type="NCBI Taxonomy" id="1328314"/>
    <lineage>
        <taxon>Bacteria</taxon>
        <taxon>Pseudomonadati</taxon>
        <taxon>Pseudomonadota</taxon>
        <taxon>Gammaproteobacteria</taxon>
        <taxon>Pseudomonadales</taxon>
        <taxon>Pseudomonadaceae</taxon>
        <taxon>Azotobacter</taxon>
    </lineage>
</organism>
<dbReference type="Pfam" id="PF13531">
    <property type="entry name" value="SBP_bac_11"/>
    <property type="match status" value="1"/>
</dbReference>
<dbReference type="NCBIfam" id="TIGR01256">
    <property type="entry name" value="modA"/>
    <property type="match status" value="1"/>
</dbReference>
<dbReference type="KEGG" id="acx:Achr_39320"/>
<accession>A0A0C4WKI7</accession>
<dbReference type="Gene3D" id="3.40.190.10">
    <property type="entry name" value="Periplasmic binding protein-like II"/>
    <property type="match status" value="2"/>
</dbReference>
<dbReference type="HOGENOM" id="CLU_065520_1_0_6"/>
<proteinExistence type="inferred from homology"/>
<evidence type="ECO:0000256" key="3">
    <source>
        <dbReference type="ARBA" id="ARBA00022729"/>
    </source>
</evidence>
<evidence type="ECO:0000256" key="1">
    <source>
        <dbReference type="ARBA" id="ARBA00009175"/>
    </source>
</evidence>
<dbReference type="GO" id="GO:0015689">
    <property type="term" value="P:molybdate ion transport"/>
    <property type="evidence" value="ECO:0007669"/>
    <property type="project" value="InterPro"/>
</dbReference>
<keyword evidence="2" id="KW-0479">Metal-binding</keyword>
<comment type="similarity">
    <text evidence="1">Belongs to the bacterial solute-binding protein ModA family.</text>
</comment>
<dbReference type="PANTHER" id="PTHR30632">
    <property type="entry name" value="MOLYBDATE-BINDING PERIPLASMIC PROTEIN"/>
    <property type="match status" value="1"/>
</dbReference>
<dbReference type="EMBL" id="CP010415">
    <property type="protein sequence ID" value="AJE23318.1"/>
    <property type="molecule type" value="Genomic_DNA"/>
</dbReference>
<dbReference type="Proteomes" id="UP000068210">
    <property type="component" value="Chromosome"/>
</dbReference>
<dbReference type="InterPro" id="IPR050682">
    <property type="entry name" value="ModA/WtpA"/>
</dbReference>
<dbReference type="SUPFAM" id="SSF53850">
    <property type="entry name" value="Periplasmic binding protein-like II"/>
    <property type="match status" value="1"/>
</dbReference>
<evidence type="ECO:0000256" key="2">
    <source>
        <dbReference type="ARBA" id="ARBA00022723"/>
    </source>
</evidence>
<dbReference type="RefSeq" id="WP_039806956.1">
    <property type="nucleotide sequence ID" value="NZ_CP010415.1"/>
</dbReference>
<dbReference type="AlphaFoldDB" id="A0A0C4WKI7"/>
<dbReference type="GO" id="GO:0046872">
    <property type="term" value="F:metal ion binding"/>
    <property type="evidence" value="ECO:0007669"/>
    <property type="project" value="UniProtKB-KW"/>
</dbReference>
<keyword evidence="5" id="KW-1185">Reference proteome</keyword>